<evidence type="ECO:0000256" key="4">
    <source>
        <dbReference type="ARBA" id="ARBA00022842"/>
    </source>
</evidence>
<sequence>MIYNILRYVIALLAGVASYMGIDGAMPLLDPYIDAKFLNSSGLTLTAIKIAVLVAGSLVGAAIGYFISSFILNQGLIISRQLERLLTRVPNQELVAGTIGLLFGLIIANLIGVAFNQIPIVGPYIPIILSAIFGYIGLRLMARKGPEMYGNYMKQRDGDDTKKTGRFKMFGSGESKQKQDNQQINDETAKLLDTSVIIDGRIKELASTGFIDGPLIVPVFVLEELQLISDSADSMKRNRGRRGLDILHEMQEDKNVPIIVVDNDYDDIHEVDSKLMRLALEKNWKLMTNDFNLNKVGKVQGLTILNLNELTNALKPALIAGEWITVQIMKEGKEIHQGVAYLDDGTMIVVEDGKPYVGQEVAVMVTSILQTSAGRMIFARVDGGVHE</sequence>
<dbReference type="Proteomes" id="UP001272515">
    <property type="component" value="Unassembled WGS sequence"/>
</dbReference>
<comment type="cofactor">
    <cofactor evidence="1">
        <name>Mg(2+)</name>
        <dbReference type="ChEBI" id="CHEBI:18420"/>
    </cofactor>
</comment>
<dbReference type="InterPro" id="IPR029060">
    <property type="entry name" value="PIN-like_dom_sf"/>
</dbReference>
<keyword evidence="5" id="KW-1133">Transmembrane helix</keyword>
<evidence type="ECO:0000256" key="1">
    <source>
        <dbReference type="ARBA" id="ARBA00001946"/>
    </source>
</evidence>
<feature type="transmembrane region" description="Helical" evidence="5">
    <location>
        <begin position="121"/>
        <end position="138"/>
    </location>
</feature>
<feature type="transmembrane region" description="Helical" evidence="5">
    <location>
        <begin position="42"/>
        <end position="73"/>
    </location>
</feature>
<organism evidence="7 8">
    <name type="scientific">Veillonella absiana</name>
    <dbReference type="NCBI Taxonomy" id="3079305"/>
    <lineage>
        <taxon>Bacteria</taxon>
        <taxon>Bacillati</taxon>
        <taxon>Bacillota</taxon>
        <taxon>Negativicutes</taxon>
        <taxon>Veillonellales</taxon>
        <taxon>Veillonellaceae</taxon>
        <taxon>Veillonella</taxon>
    </lineage>
</organism>
<dbReference type="CDD" id="cd09877">
    <property type="entry name" value="PIN_YacL-like"/>
    <property type="match status" value="1"/>
</dbReference>
<evidence type="ECO:0000256" key="3">
    <source>
        <dbReference type="ARBA" id="ARBA00022801"/>
    </source>
</evidence>
<keyword evidence="4" id="KW-0460">Magnesium</keyword>
<keyword evidence="8" id="KW-1185">Reference proteome</keyword>
<feature type="domain" description="TRAM" evidence="6">
    <location>
        <begin position="317"/>
        <end position="378"/>
    </location>
</feature>
<evidence type="ECO:0000313" key="8">
    <source>
        <dbReference type="Proteomes" id="UP001272515"/>
    </source>
</evidence>
<dbReference type="SUPFAM" id="SSF88723">
    <property type="entry name" value="PIN domain-like"/>
    <property type="match status" value="1"/>
</dbReference>
<comment type="caution">
    <text evidence="7">The sequence shown here is derived from an EMBL/GenBank/DDBJ whole genome shotgun (WGS) entry which is preliminary data.</text>
</comment>
<evidence type="ECO:0000256" key="2">
    <source>
        <dbReference type="ARBA" id="ARBA00022722"/>
    </source>
</evidence>
<reference evidence="7 8" key="1">
    <citation type="submission" date="2023-10" db="EMBL/GenBank/DDBJ databases">
        <title>Veillonella sp. nov., isolated from a pig farm feces dump.</title>
        <authorList>
            <person name="Chang Y.-H."/>
        </authorList>
    </citation>
    <scope>NUCLEOTIDE SEQUENCE [LARGE SCALE GENOMIC DNA]</scope>
    <source>
        <strain evidence="7 8">YH-vei2233</strain>
    </source>
</reference>
<dbReference type="PANTHER" id="PTHR11603:SF147">
    <property type="entry name" value="MEMBRANE PROTEIN"/>
    <property type="match status" value="1"/>
</dbReference>
<dbReference type="RefSeq" id="WP_295192728.1">
    <property type="nucleotide sequence ID" value="NZ_JAWJZA010000001.1"/>
</dbReference>
<dbReference type="InterPro" id="IPR002792">
    <property type="entry name" value="TRAM_dom"/>
</dbReference>
<dbReference type="InterPro" id="IPR052041">
    <property type="entry name" value="Nucleic_acid_metab_PIN/TRAM"/>
</dbReference>
<evidence type="ECO:0000256" key="5">
    <source>
        <dbReference type="SAM" id="Phobius"/>
    </source>
</evidence>
<feature type="transmembrane region" description="Helical" evidence="5">
    <location>
        <begin position="94"/>
        <end position="115"/>
    </location>
</feature>
<keyword evidence="3" id="KW-0378">Hydrolase</keyword>
<dbReference type="Gene3D" id="3.40.50.1010">
    <property type="entry name" value="5'-nuclease"/>
    <property type="match status" value="1"/>
</dbReference>
<dbReference type="EMBL" id="JAWJZB010000003">
    <property type="protein sequence ID" value="MDV5087926.1"/>
    <property type="molecule type" value="Genomic_DNA"/>
</dbReference>
<feature type="transmembrane region" description="Helical" evidence="5">
    <location>
        <begin position="5"/>
        <end position="22"/>
    </location>
</feature>
<keyword evidence="5" id="KW-0812">Transmembrane</keyword>
<dbReference type="PANTHER" id="PTHR11603">
    <property type="entry name" value="AAA FAMILY ATPASE"/>
    <property type="match status" value="1"/>
</dbReference>
<dbReference type="InterPro" id="IPR002716">
    <property type="entry name" value="PIN_dom"/>
</dbReference>
<keyword evidence="2" id="KW-0540">Nuclease</keyword>
<dbReference type="Pfam" id="PF01938">
    <property type="entry name" value="TRAM"/>
    <property type="match status" value="1"/>
</dbReference>
<proteinExistence type="predicted"/>
<name>A0ABU3Z7P8_9FIRM</name>
<dbReference type="SMART" id="SM00670">
    <property type="entry name" value="PINc"/>
    <property type="match status" value="1"/>
</dbReference>
<accession>A0ABU3Z7P8</accession>
<keyword evidence="5" id="KW-0472">Membrane</keyword>
<protein>
    <submittedName>
        <fullName evidence="7">TRAM domain-containing protein</fullName>
    </submittedName>
</protein>
<gene>
    <name evidence="7" type="ORF">RVY80_03565</name>
</gene>
<evidence type="ECO:0000313" key="7">
    <source>
        <dbReference type="EMBL" id="MDV5087926.1"/>
    </source>
</evidence>
<dbReference type="PROSITE" id="PS50926">
    <property type="entry name" value="TRAM"/>
    <property type="match status" value="1"/>
</dbReference>
<evidence type="ECO:0000259" key="6">
    <source>
        <dbReference type="PROSITE" id="PS50926"/>
    </source>
</evidence>